<dbReference type="AlphaFoldDB" id="A0A8J1M8F8"/>
<dbReference type="GeneID" id="108708163"/>
<dbReference type="CDD" id="cd00033">
    <property type="entry name" value="CCP"/>
    <property type="match status" value="4"/>
</dbReference>
<organism evidence="8 9">
    <name type="scientific">Xenopus laevis</name>
    <name type="common">African clawed frog</name>
    <dbReference type="NCBI Taxonomy" id="8355"/>
    <lineage>
        <taxon>Eukaryota</taxon>
        <taxon>Metazoa</taxon>
        <taxon>Chordata</taxon>
        <taxon>Craniata</taxon>
        <taxon>Vertebrata</taxon>
        <taxon>Euteleostomi</taxon>
        <taxon>Amphibia</taxon>
        <taxon>Batrachia</taxon>
        <taxon>Anura</taxon>
        <taxon>Pipoidea</taxon>
        <taxon>Pipidae</taxon>
        <taxon>Xenopodinae</taxon>
        <taxon>Xenopus</taxon>
        <taxon>Xenopus</taxon>
    </lineage>
</organism>
<dbReference type="Pfam" id="PF00084">
    <property type="entry name" value="Sushi"/>
    <property type="match status" value="4"/>
</dbReference>
<keyword evidence="4 5" id="KW-1015">Disulfide bond</keyword>
<evidence type="ECO:0000256" key="5">
    <source>
        <dbReference type="PROSITE-ProRule" id="PRU00302"/>
    </source>
</evidence>
<feature type="disulfide bond" evidence="5">
    <location>
        <begin position="208"/>
        <end position="235"/>
    </location>
</feature>
<evidence type="ECO:0000256" key="4">
    <source>
        <dbReference type="ARBA" id="ARBA00023157"/>
    </source>
</evidence>
<dbReference type="Gene3D" id="2.10.70.10">
    <property type="entry name" value="Complement Module, domain 1"/>
    <property type="match status" value="4"/>
</dbReference>
<evidence type="ECO:0000256" key="6">
    <source>
        <dbReference type="SAM" id="Phobius"/>
    </source>
</evidence>
<keyword evidence="6" id="KW-1133">Transmembrane helix</keyword>
<feature type="domain" description="Sushi" evidence="7">
    <location>
        <begin position="56"/>
        <end position="117"/>
    </location>
</feature>
<gene>
    <name evidence="9" type="primary">LOC108708163</name>
</gene>
<feature type="domain" description="Sushi" evidence="7">
    <location>
        <begin position="178"/>
        <end position="237"/>
    </location>
</feature>
<dbReference type="InterPro" id="IPR051277">
    <property type="entry name" value="SEZ6_CSMD_C4BPB_Regulators"/>
</dbReference>
<sequence>MICSFSFCVRNDVRQKARRKVRHSGFKMFPYSFSIGHFVTALCLFYLVSSLTGTEGACDPPPRLSYAVAKSDFGSTFENNRKIYYDCLPGYRSIPGMNKYVTCLGSSWSDPLIFCEAVKCGNPGEIQNGQIEEPINQTFGSRVVFKCNTGYNIINKLNYRDCQINGEWSNTVPICEAQMCPPPTAITDGDFSPQKDDYLYQNTVTFKCNKGLTLVGTAALVCTAHGNWSSEEPNCRDVVCDNPRVENGKKTSGFTGPYKLNYAVTFQCNDGFELTGPDTVTCTVNNVWEPPIPECRPKVEKEGTENAEEPGNRVGVIVENRRLILQALVIQMSIINFFLESFFVL</sequence>
<dbReference type="InterPro" id="IPR035976">
    <property type="entry name" value="Sushi/SCR/CCP_sf"/>
</dbReference>
<keyword evidence="6" id="KW-0812">Transmembrane</keyword>
<dbReference type="FunFam" id="2.10.70.10:FF:000014">
    <property type="entry name" value="Membrane cofactor protein"/>
    <property type="match status" value="1"/>
</dbReference>
<keyword evidence="8" id="KW-1185">Reference proteome</keyword>
<proteinExistence type="predicted"/>
<feature type="disulfide bond" evidence="5">
    <location>
        <begin position="268"/>
        <end position="295"/>
    </location>
</feature>
<evidence type="ECO:0000256" key="2">
    <source>
        <dbReference type="ARBA" id="ARBA00022729"/>
    </source>
</evidence>
<evidence type="ECO:0000256" key="1">
    <source>
        <dbReference type="ARBA" id="ARBA00022659"/>
    </source>
</evidence>
<evidence type="ECO:0000313" key="9">
    <source>
        <dbReference type="RefSeq" id="XP_041437989.1"/>
    </source>
</evidence>
<reference evidence="9" key="1">
    <citation type="submission" date="2025-08" db="UniProtKB">
        <authorList>
            <consortium name="RefSeq"/>
        </authorList>
    </citation>
    <scope>IDENTIFICATION</scope>
    <source>
        <strain evidence="9">J_2021</strain>
        <tissue evidence="9">Erythrocytes</tissue>
    </source>
</reference>
<keyword evidence="2" id="KW-0732">Signal</keyword>
<protein>
    <submittedName>
        <fullName evidence="9">C4b-binding protein alpha chain isoform X3</fullName>
    </submittedName>
</protein>
<keyword evidence="1 5" id="KW-0768">Sushi</keyword>
<dbReference type="SMART" id="SM00032">
    <property type="entry name" value="CCP"/>
    <property type="match status" value="4"/>
</dbReference>
<dbReference type="SUPFAM" id="SSF57535">
    <property type="entry name" value="Complement control module/SCR domain"/>
    <property type="match status" value="4"/>
</dbReference>
<dbReference type="PANTHER" id="PTHR45656:SF15">
    <property type="entry name" value="SUSHI DOMAIN-CONTAINING PROTEIN"/>
    <property type="match status" value="1"/>
</dbReference>
<keyword evidence="3" id="KW-0677">Repeat</keyword>
<dbReference type="Proteomes" id="UP000186698">
    <property type="component" value="Chromosome 2L"/>
</dbReference>
<evidence type="ECO:0000259" key="7">
    <source>
        <dbReference type="PROSITE" id="PS50923"/>
    </source>
</evidence>
<dbReference type="InterPro" id="IPR000436">
    <property type="entry name" value="Sushi_SCR_CCP_dom"/>
</dbReference>
<evidence type="ECO:0000313" key="8">
    <source>
        <dbReference type="Proteomes" id="UP000186698"/>
    </source>
</evidence>
<dbReference type="PANTHER" id="PTHR45656">
    <property type="entry name" value="PROTEIN CBR-CLEC-78"/>
    <property type="match status" value="1"/>
</dbReference>
<comment type="caution">
    <text evidence="5">Lacks conserved residue(s) required for the propagation of feature annotation.</text>
</comment>
<dbReference type="RefSeq" id="XP_041437989.1">
    <property type="nucleotide sequence ID" value="XM_041582055.1"/>
</dbReference>
<dbReference type="PROSITE" id="PS50923">
    <property type="entry name" value="SUSHI"/>
    <property type="match status" value="4"/>
</dbReference>
<evidence type="ECO:0000256" key="3">
    <source>
        <dbReference type="ARBA" id="ARBA00022737"/>
    </source>
</evidence>
<feature type="domain" description="Sushi" evidence="7">
    <location>
        <begin position="238"/>
        <end position="297"/>
    </location>
</feature>
<name>A0A8J1M8F8_XENLA</name>
<accession>A0A8J1M8F8</accession>
<keyword evidence="6" id="KW-0472">Membrane</keyword>
<feature type="domain" description="Sushi" evidence="7">
    <location>
        <begin position="118"/>
        <end position="177"/>
    </location>
</feature>
<feature type="transmembrane region" description="Helical" evidence="6">
    <location>
        <begin position="28"/>
        <end position="48"/>
    </location>
</feature>
<dbReference type="CTD" id="108708163"/>